<feature type="transmembrane region" description="Helical" evidence="16">
    <location>
        <begin position="184"/>
        <end position="200"/>
    </location>
</feature>
<dbReference type="GO" id="GO:0005886">
    <property type="term" value="C:plasma membrane"/>
    <property type="evidence" value="ECO:0007669"/>
    <property type="project" value="TreeGrafter"/>
</dbReference>
<keyword evidence="2" id="KW-0328">Glycosyltransferase</keyword>
<evidence type="ECO:0000256" key="10">
    <source>
        <dbReference type="ARBA" id="ARBA00033270"/>
    </source>
</evidence>
<organism evidence="17">
    <name type="scientific">Hydrogenobacter sp</name>
    <dbReference type="NCBI Taxonomy" id="2152829"/>
    <lineage>
        <taxon>Bacteria</taxon>
        <taxon>Pseudomonadati</taxon>
        <taxon>Aquificota</taxon>
        <taxon>Aquificia</taxon>
        <taxon>Aquificales</taxon>
        <taxon>Aquificaceae</taxon>
        <taxon>Hydrogenobacter</taxon>
    </lineage>
</organism>
<protein>
    <recommendedName>
        <fullName evidence="12">Probable peptidoglycan glycosyltransferase FtsW</fullName>
        <ecNumber evidence="14">2.4.99.28</ecNumber>
    </recommendedName>
    <alternativeName>
        <fullName evidence="13">Cell division protein FtsW</fullName>
    </alternativeName>
    <alternativeName>
        <fullName evidence="10">Cell wall polymerase</fullName>
    </alternativeName>
    <alternativeName>
        <fullName evidence="9">Peptidoglycan polymerase</fullName>
    </alternativeName>
</protein>
<feature type="transmembrane region" description="Helical" evidence="16">
    <location>
        <begin position="336"/>
        <end position="358"/>
    </location>
</feature>
<dbReference type="PANTHER" id="PTHR30474">
    <property type="entry name" value="CELL CYCLE PROTEIN"/>
    <property type="match status" value="1"/>
</dbReference>
<evidence type="ECO:0000256" key="4">
    <source>
        <dbReference type="ARBA" id="ARBA00022692"/>
    </source>
</evidence>
<feature type="transmembrane region" description="Helical" evidence="16">
    <location>
        <begin position="163"/>
        <end position="179"/>
    </location>
</feature>
<evidence type="ECO:0000256" key="15">
    <source>
        <dbReference type="ARBA" id="ARBA00049902"/>
    </source>
</evidence>
<feature type="transmembrane region" description="Helical" evidence="16">
    <location>
        <begin position="270"/>
        <end position="291"/>
    </location>
</feature>
<evidence type="ECO:0000256" key="8">
    <source>
        <dbReference type="ARBA" id="ARBA00023136"/>
    </source>
</evidence>
<feature type="transmembrane region" description="Helical" evidence="16">
    <location>
        <begin position="46"/>
        <end position="63"/>
    </location>
</feature>
<dbReference type="InterPro" id="IPR001182">
    <property type="entry name" value="FtsW/RodA"/>
</dbReference>
<dbReference type="GO" id="GO:0051301">
    <property type="term" value="P:cell division"/>
    <property type="evidence" value="ECO:0007669"/>
    <property type="project" value="InterPro"/>
</dbReference>
<keyword evidence="3" id="KW-0808">Transferase</keyword>
<dbReference type="GO" id="GO:0008360">
    <property type="term" value="P:regulation of cell shape"/>
    <property type="evidence" value="ECO:0007669"/>
    <property type="project" value="UniProtKB-KW"/>
</dbReference>
<comment type="catalytic activity">
    <reaction evidence="15">
        <text>[GlcNAc-(1-&gt;4)-Mur2Ac(oyl-L-Ala-gamma-D-Glu-L-Lys-D-Ala-D-Ala)](n)-di-trans,octa-cis-undecaprenyl diphosphate + beta-D-GlcNAc-(1-&gt;4)-Mur2Ac(oyl-L-Ala-gamma-D-Glu-L-Lys-D-Ala-D-Ala)-di-trans,octa-cis-undecaprenyl diphosphate = [GlcNAc-(1-&gt;4)-Mur2Ac(oyl-L-Ala-gamma-D-Glu-L-Lys-D-Ala-D-Ala)](n+1)-di-trans,octa-cis-undecaprenyl diphosphate + di-trans,octa-cis-undecaprenyl diphosphate + H(+)</text>
        <dbReference type="Rhea" id="RHEA:23708"/>
        <dbReference type="Rhea" id="RHEA-COMP:9602"/>
        <dbReference type="Rhea" id="RHEA-COMP:9603"/>
        <dbReference type="ChEBI" id="CHEBI:15378"/>
        <dbReference type="ChEBI" id="CHEBI:58405"/>
        <dbReference type="ChEBI" id="CHEBI:60033"/>
        <dbReference type="ChEBI" id="CHEBI:78435"/>
        <dbReference type="EC" id="2.4.99.28"/>
    </reaction>
</comment>
<dbReference type="AlphaFoldDB" id="A0A7C2V8W9"/>
<reference evidence="17" key="1">
    <citation type="journal article" date="2020" name="mSystems">
        <title>Genome- and Community-Level Interaction Insights into Carbon Utilization and Element Cycling Functions of Hydrothermarchaeota in Hydrothermal Sediment.</title>
        <authorList>
            <person name="Zhou Z."/>
            <person name="Liu Y."/>
            <person name="Xu W."/>
            <person name="Pan J."/>
            <person name="Luo Z.H."/>
            <person name="Li M."/>
        </authorList>
    </citation>
    <scope>NUCLEOTIDE SEQUENCE [LARGE SCALE GENOMIC DNA]</scope>
    <source>
        <strain evidence="17">SpSt-132</strain>
    </source>
</reference>
<keyword evidence="8 16" id="KW-0472">Membrane</keyword>
<dbReference type="GO" id="GO:0015648">
    <property type="term" value="F:lipid-linked peptidoglycan transporter activity"/>
    <property type="evidence" value="ECO:0007669"/>
    <property type="project" value="TreeGrafter"/>
</dbReference>
<feature type="transmembrane region" description="Helical" evidence="16">
    <location>
        <begin position="303"/>
        <end position="324"/>
    </location>
</feature>
<evidence type="ECO:0000256" key="3">
    <source>
        <dbReference type="ARBA" id="ARBA00022679"/>
    </source>
</evidence>
<evidence type="ECO:0000256" key="13">
    <source>
        <dbReference type="ARBA" id="ARBA00041418"/>
    </source>
</evidence>
<evidence type="ECO:0000256" key="11">
    <source>
        <dbReference type="ARBA" id="ARBA00038053"/>
    </source>
</evidence>
<dbReference type="GO" id="GO:0008955">
    <property type="term" value="F:peptidoglycan glycosyltransferase activity"/>
    <property type="evidence" value="ECO:0007669"/>
    <property type="project" value="UniProtKB-EC"/>
</dbReference>
<dbReference type="EMBL" id="DSFP01000009">
    <property type="protein sequence ID" value="HEW45139.1"/>
    <property type="molecule type" value="Genomic_DNA"/>
</dbReference>
<feature type="transmembrane region" description="Helical" evidence="16">
    <location>
        <begin position="75"/>
        <end position="93"/>
    </location>
</feature>
<evidence type="ECO:0000313" key="17">
    <source>
        <dbReference type="EMBL" id="HEW45139.1"/>
    </source>
</evidence>
<feature type="transmembrane region" description="Helical" evidence="16">
    <location>
        <begin position="141"/>
        <end position="157"/>
    </location>
</feature>
<feature type="transmembrane region" description="Helical" evidence="16">
    <location>
        <begin position="7"/>
        <end position="34"/>
    </location>
</feature>
<keyword evidence="7 16" id="KW-1133">Transmembrane helix</keyword>
<keyword evidence="4 16" id="KW-0812">Transmembrane</keyword>
<evidence type="ECO:0000256" key="16">
    <source>
        <dbReference type="SAM" id="Phobius"/>
    </source>
</evidence>
<evidence type="ECO:0000256" key="5">
    <source>
        <dbReference type="ARBA" id="ARBA00022960"/>
    </source>
</evidence>
<feature type="transmembrane region" description="Helical" evidence="16">
    <location>
        <begin position="105"/>
        <end position="129"/>
    </location>
</feature>
<evidence type="ECO:0000256" key="7">
    <source>
        <dbReference type="ARBA" id="ARBA00022989"/>
    </source>
</evidence>
<dbReference type="EC" id="2.4.99.28" evidence="14"/>
<sequence length="381" mass="42684">MLKHWDGWIIFSIFALFTIGETAIISINVVPYLMDSYSTLSLYKKPLLQLVVFFLGLYVANILARVDYRLFMKGVIPYFVIGFTVISLVAVVIKKFISGKMVDRWLFGTSIQPLEFAKISLVIFLSYYIVRKGNLRQWKNLLWALFFPFLIAFLLLLQPDKGGAVFILLMTALMVYVGGVPKRVYLVVLPFIFLVIYYILTSKGYVAERLSAWKDPFLDPEDSGYQIIQSLYALARGGLMGVGIGQGFQKLGALPASDTDYIMAVIGEEMGFLGIFMVIVLYCFLIGRLFWYSLKASEPVGKLILFGTALNFALSFLWNMAMVSNLIPPKGIALPFISYGSSNLFASLVFLGMAQAVINHQERTSSSFSSTSSTLTFPKHA</sequence>
<keyword evidence="5" id="KW-0133">Cell shape</keyword>
<name>A0A7C2V8W9_9AQUI</name>
<evidence type="ECO:0000256" key="9">
    <source>
        <dbReference type="ARBA" id="ARBA00032370"/>
    </source>
</evidence>
<comment type="caution">
    <text evidence="17">The sequence shown here is derived from an EMBL/GenBank/DDBJ whole genome shotgun (WGS) entry which is preliminary data.</text>
</comment>
<evidence type="ECO:0000256" key="6">
    <source>
        <dbReference type="ARBA" id="ARBA00022984"/>
    </source>
</evidence>
<comment type="similarity">
    <text evidence="11">Belongs to the SEDS family. FtsW subfamily.</text>
</comment>
<accession>A0A7C2V8W9</accession>
<gene>
    <name evidence="17" type="ORF">ENO47_00450</name>
</gene>
<evidence type="ECO:0000256" key="1">
    <source>
        <dbReference type="ARBA" id="ARBA00004141"/>
    </source>
</evidence>
<proteinExistence type="inferred from homology"/>
<keyword evidence="6" id="KW-0573">Peptidoglycan synthesis</keyword>
<dbReference type="PANTHER" id="PTHR30474:SF2">
    <property type="entry name" value="PEPTIDOGLYCAN GLYCOSYLTRANSFERASE FTSW-RELATED"/>
    <property type="match status" value="1"/>
</dbReference>
<dbReference type="Pfam" id="PF01098">
    <property type="entry name" value="FTSW_RODA_SPOVE"/>
    <property type="match status" value="1"/>
</dbReference>
<evidence type="ECO:0000256" key="14">
    <source>
        <dbReference type="ARBA" id="ARBA00044770"/>
    </source>
</evidence>
<comment type="subcellular location">
    <subcellularLocation>
        <location evidence="1">Membrane</location>
        <topology evidence="1">Multi-pass membrane protein</topology>
    </subcellularLocation>
</comment>
<dbReference type="GO" id="GO:0032153">
    <property type="term" value="C:cell division site"/>
    <property type="evidence" value="ECO:0007669"/>
    <property type="project" value="TreeGrafter"/>
</dbReference>
<dbReference type="GO" id="GO:0009252">
    <property type="term" value="P:peptidoglycan biosynthetic process"/>
    <property type="evidence" value="ECO:0007669"/>
    <property type="project" value="UniProtKB-KW"/>
</dbReference>
<evidence type="ECO:0000256" key="2">
    <source>
        <dbReference type="ARBA" id="ARBA00022676"/>
    </source>
</evidence>
<evidence type="ECO:0000256" key="12">
    <source>
        <dbReference type="ARBA" id="ARBA00041185"/>
    </source>
</evidence>